<feature type="region of interest" description="Disordered" evidence="8">
    <location>
        <begin position="20"/>
        <end position="82"/>
    </location>
</feature>
<dbReference type="PANTHER" id="PTHR45695">
    <property type="entry name" value="LEUCOKININ RECEPTOR-RELATED"/>
    <property type="match status" value="1"/>
</dbReference>
<evidence type="ECO:0000256" key="8">
    <source>
        <dbReference type="SAM" id="MobiDB-lite"/>
    </source>
</evidence>
<feature type="compositionally biased region" description="Basic residues" evidence="8">
    <location>
        <begin position="59"/>
        <end position="82"/>
    </location>
</feature>
<dbReference type="PANTHER" id="PTHR45695:SF23">
    <property type="entry name" value="GALANIN-LIKE G-PROTEIN COUPLED RECEPTOR NPR-9"/>
    <property type="match status" value="1"/>
</dbReference>
<sequence>MDTGRLTPKFSERNNAITAAGNQRGQPHHPGEPIFHHSPRHLRHHSAGGTIRQCPGGGRRGRQPHHAQHHQPAHHQPRPRRPPLHRLLRALHRHRLRPPLLALRRRLVQDCAVPDSGHCPGFRLHAGAHVLGQVLGGGASGGIDFGEEPEERSHGHRSHVGGHTGRLLAGPPVARRGHVHHQRYGAVHSVRLPGKGRQAPRRIQQASIPGEFLRDLVRPPFGTHLRSVRVHVGETVEGRRPRRACVCREQKGKEEGHQNGGGGRCYLRHMLVPNPVLKSVDQYAINDVTVVIQILSHVLAYMNSCVNPILYAFLSENFRKAFRKVIYCGPAGGFANCPGGTTSTAGANGGIPLRRRTQNGRLEAERTKTTRTNGSNDIL</sequence>
<dbReference type="Proteomes" id="UP000792457">
    <property type="component" value="Unassembled WGS sequence"/>
</dbReference>
<evidence type="ECO:0000313" key="10">
    <source>
        <dbReference type="Proteomes" id="UP000792457"/>
    </source>
</evidence>
<reference evidence="9" key="1">
    <citation type="submission" date="2013-04" db="EMBL/GenBank/DDBJ databases">
        <authorList>
            <person name="Qu J."/>
            <person name="Murali S.C."/>
            <person name="Bandaranaike D."/>
            <person name="Bellair M."/>
            <person name="Blankenburg K."/>
            <person name="Chao H."/>
            <person name="Dinh H."/>
            <person name="Doddapaneni H."/>
            <person name="Downs B."/>
            <person name="Dugan-Rocha S."/>
            <person name="Elkadiri S."/>
            <person name="Gnanaolivu R.D."/>
            <person name="Hernandez B."/>
            <person name="Javaid M."/>
            <person name="Jayaseelan J.C."/>
            <person name="Lee S."/>
            <person name="Li M."/>
            <person name="Ming W."/>
            <person name="Munidasa M."/>
            <person name="Muniz J."/>
            <person name="Nguyen L."/>
            <person name="Ongeri F."/>
            <person name="Osuji N."/>
            <person name="Pu L.-L."/>
            <person name="Puazo M."/>
            <person name="Qu C."/>
            <person name="Quiroz J."/>
            <person name="Raj R."/>
            <person name="Weissenberger G."/>
            <person name="Xin Y."/>
            <person name="Zou X."/>
            <person name="Han Y."/>
            <person name="Richards S."/>
            <person name="Worley K."/>
            <person name="Muzny D."/>
            <person name="Gibbs R."/>
        </authorList>
    </citation>
    <scope>NUCLEOTIDE SEQUENCE</scope>
    <source>
        <strain evidence="9">Sampled in the wild</strain>
    </source>
</reference>
<evidence type="ECO:0000256" key="2">
    <source>
        <dbReference type="ARBA" id="ARBA00022475"/>
    </source>
</evidence>
<dbReference type="GO" id="GO:0004930">
    <property type="term" value="F:G protein-coupled receptor activity"/>
    <property type="evidence" value="ECO:0007669"/>
    <property type="project" value="UniProtKB-KW"/>
</dbReference>
<keyword evidence="2" id="KW-1003">Cell membrane</keyword>
<comment type="subcellular location">
    <subcellularLocation>
        <location evidence="1">Cell membrane</location>
        <topology evidence="1">Multi-pass membrane protein</topology>
    </subcellularLocation>
</comment>
<feature type="region of interest" description="Disordered" evidence="8">
    <location>
        <begin position="345"/>
        <end position="379"/>
    </location>
</feature>
<organism evidence="9 10">
    <name type="scientific">Ladona fulva</name>
    <name type="common">Scarce chaser dragonfly</name>
    <name type="synonym">Libellula fulva</name>
    <dbReference type="NCBI Taxonomy" id="123851"/>
    <lineage>
        <taxon>Eukaryota</taxon>
        <taxon>Metazoa</taxon>
        <taxon>Ecdysozoa</taxon>
        <taxon>Arthropoda</taxon>
        <taxon>Hexapoda</taxon>
        <taxon>Insecta</taxon>
        <taxon>Pterygota</taxon>
        <taxon>Palaeoptera</taxon>
        <taxon>Odonata</taxon>
        <taxon>Epiprocta</taxon>
        <taxon>Anisoptera</taxon>
        <taxon>Libelluloidea</taxon>
        <taxon>Libellulidae</taxon>
        <taxon>Ladona</taxon>
    </lineage>
</organism>
<reference evidence="9" key="2">
    <citation type="submission" date="2017-10" db="EMBL/GenBank/DDBJ databases">
        <title>Ladona fulva Genome sequencing and assembly.</title>
        <authorList>
            <person name="Murali S."/>
            <person name="Richards S."/>
            <person name="Bandaranaike D."/>
            <person name="Bellair M."/>
            <person name="Blankenburg K."/>
            <person name="Chao H."/>
            <person name="Dinh H."/>
            <person name="Doddapaneni H."/>
            <person name="Dugan-Rocha S."/>
            <person name="Elkadiri S."/>
            <person name="Gnanaolivu R."/>
            <person name="Hernandez B."/>
            <person name="Skinner E."/>
            <person name="Javaid M."/>
            <person name="Lee S."/>
            <person name="Li M."/>
            <person name="Ming W."/>
            <person name="Munidasa M."/>
            <person name="Muniz J."/>
            <person name="Nguyen L."/>
            <person name="Hughes D."/>
            <person name="Osuji N."/>
            <person name="Pu L.-L."/>
            <person name="Puazo M."/>
            <person name="Qu C."/>
            <person name="Quiroz J."/>
            <person name="Raj R."/>
            <person name="Weissenberger G."/>
            <person name="Xin Y."/>
            <person name="Zou X."/>
            <person name="Han Y."/>
            <person name="Worley K."/>
            <person name="Muzny D."/>
            <person name="Gibbs R."/>
        </authorList>
    </citation>
    <scope>NUCLEOTIDE SEQUENCE</scope>
    <source>
        <strain evidence="9">Sampled in the wild</strain>
    </source>
</reference>
<keyword evidence="5" id="KW-0675">Receptor</keyword>
<keyword evidence="3" id="KW-0297">G-protein coupled receptor</keyword>
<keyword evidence="6" id="KW-0325">Glycoprotein</keyword>
<evidence type="ECO:0000256" key="4">
    <source>
        <dbReference type="ARBA" id="ARBA00023157"/>
    </source>
</evidence>
<dbReference type="SUPFAM" id="SSF81321">
    <property type="entry name" value="Family A G protein-coupled receptor-like"/>
    <property type="match status" value="1"/>
</dbReference>
<dbReference type="OrthoDB" id="5987936at2759"/>
<dbReference type="EMBL" id="KZ309192">
    <property type="protein sequence ID" value="KAG8237615.1"/>
    <property type="molecule type" value="Genomic_DNA"/>
</dbReference>
<feature type="compositionally biased region" description="Basic residues" evidence="8">
    <location>
        <begin position="37"/>
        <end position="46"/>
    </location>
</feature>
<name>A0A8K0KPW0_LADFU</name>
<evidence type="ECO:0000256" key="5">
    <source>
        <dbReference type="ARBA" id="ARBA00023170"/>
    </source>
</evidence>
<evidence type="ECO:0000256" key="7">
    <source>
        <dbReference type="ARBA" id="ARBA00023224"/>
    </source>
</evidence>
<accession>A0A8K0KPW0</accession>
<dbReference type="GO" id="GO:0005886">
    <property type="term" value="C:plasma membrane"/>
    <property type="evidence" value="ECO:0007669"/>
    <property type="project" value="UniProtKB-SubCell"/>
</dbReference>
<evidence type="ECO:0000256" key="1">
    <source>
        <dbReference type="ARBA" id="ARBA00004651"/>
    </source>
</evidence>
<evidence type="ECO:0000256" key="6">
    <source>
        <dbReference type="ARBA" id="ARBA00023180"/>
    </source>
</evidence>
<keyword evidence="4" id="KW-1015">Disulfide bond</keyword>
<dbReference type="AlphaFoldDB" id="A0A8K0KPW0"/>
<protein>
    <submittedName>
        <fullName evidence="9">Uncharacterized protein</fullName>
    </submittedName>
</protein>
<feature type="region of interest" description="Disordered" evidence="8">
    <location>
        <begin position="147"/>
        <end position="166"/>
    </location>
</feature>
<dbReference type="Gene3D" id="1.20.1070.10">
    <property type="entry name" value="Rhodopsin 7-helix transmembrane proteins"/>
    <property type="match status" value="1"/>
</dbReference>
<keyword evidence="10" id="KW-1185">Reference proteome</keyword>
<feature type="compositionally biased region" description="Polar residues" evidence="8">
    <location>
        <begin position="370"/>
        <end position="379"/>
    </location>
</feature>
<proteinExistence type="predicted"/>
<evidence type="ECO:0000256" key="3">
    <source>
        <dbReference type="ARBA" id="ARBA00023040"/>
    </source>
</evidence>
<keyword evidence="2" id="KW-0472">Membrane</keyword>
<gene>
    <name evidence="9" type="ORF">J437_LFUL011425</name>
</gene>
<evidence type="ECO:0000313" key="9">
    <source>
        <dbReference type="EMBL" id="KAG8237615.1"/>
    </source>
</evidence>
<keyword evidence="7" id="KW-0807">Transducer</keyword>
<comment type="caution">
    <text evidence="9">The sequence shown here is derived from an EMBL/GenBank/DDBJ whole genome shotgun (WGS) entry which is preliminary data.</text>
</comment>